<sequence length="1205" mass="132397">MTTTATPIHLAASTTPTIHNSTTTLPPSHLGKRHFYLCGDETLSWESEWYTAPFFTSNRISYDSAASLGPVNPPTGIYQNVPECSAILQSHSSDTTRFTSGTITDVGIWSTFTSQGRTYTTSIPKSTNIPTAPSTTDLASSIQKSPTSIASTAPTAPVDAIKDPSSINACAGEWDWQDWGVIAAIGSGFIVGLVLWTTWIILRNKIPGIYATRTWAVPPESRPSKWTIVTFLLPFLHISPDSSTEDTSSLRILSAGLKLAALLSFLALAGILPMILAEVPCLSKTSPVNTFGGRLGTLTDLSLLRLLNALDPSPDSEATSNTIKIMFAPMNERSLTSTIAPAISSAKIRLIIILVILAVLACAGGLYTITRTYALLSTSRKKFEKEVCDHMEMIYIPHEKAKGWKGMSEDGVRRWLSDWCKRNALEEISVIGIFAIPDIIKLKEKVIERERVLIDLEVAETKYMASFNVRHSDPIEKSLGSIGWGEPGSKSTKQSSPSRTTPPDDFLAPKDFYKISPPPSPRSTERFNVPLPWQLQEQPVNSKFKEINRDSAMYGGRFDIGQRIKMDPEGNWVPDPSPQSESTAPLGTTPGSSQEGPLNAEAARIDPMGVTPFSSTCPGPPISPTTSRSPRTEIPRRASAGYTSPLAGNYTAIRESRARFKELNVEIDEMQKSKFAEVGSSGKVKGWIIVGKGVKWLPSAEIIEGYTKEDILWDNTGMKRGNDELWFWVKICAVGVGLGMMMVPVLGLTVATTPGFSHYIGLLKPLARSDGFGSGVVEGLVPAVALSFTIYLSIFLTDRFSMSVKCISRSRQKALAYKAVFYLLLSVTVIWILLLASLEFAVQGFATKVQEGRVVGDGAVFSTWFVFVLLLNLAFVLPALYLLQGKRLFRYLRGRKRAFTPRQQYRLISPPSHSPSMAMTPCLLCVFYASTLLFIFPLLALPILVLLYLSFIANRYMIEHVFVDSSSCHPGTVLALWSIRRFGWTLSLQPLLYGLIVISRNEWAIGCVSIGVAVITLVLSELLTVLRFPPPKRKYLSGTTRKALDELTRSMGHQFTSKERDSRQSDLSLLNRVTALLPGYSRLPSNCPIPLPTNIIDDLSSSEKASYTNPRFINSDIQIPNRFFYESDVRGLIYPPEMIVPVPVIWLPSDRGGNIAQAEANELARYHGLVAVVDPDPDVITRNAKGKGKVREHARGEAGAPLLDK</sequence>
<accession>A0ABZ1CTT4</accession>
<dbReference type="InterPro" id="IPR003864">
    <property type="entry name" value="CSC1/OSCA1-like_7TM"/>
</dbReference>
<proteinExistence type="predicted"/>
<feature type="region of interest" description="Disordered" evidence="1">
    <location>
        <begin position="1183"/>
        <end position="1205"/>
    </location>
</feature>
<dbReference type="Proteomes" id="UP001329825">
    <property type="component" value="Chromosome 2"/>
</dbReference>
<feature type="transmembrane region" description="Helical" evidence="2">
    <location>
        <begin position="727"/>
        <end position="751"/>
    </location>
</feature>
<protein>
    <recommendedName>
        <fullName evidence="3">CSC1/OSCA1-like 7TM region domain-containing protein</fullName>
    </recommendedName>
</protein>
<feature type="region of interest" description="Disordered" evidence="1">
    <location>
        <begin position="566"/>
        <end position="643"/>
    </location>
</feature>
<evidence type="ECO:0000256" key="2">
    <source>
        <dbReference type="SAM" id="Phobius"/>
    </source>
</evidence>
<evidence type="ECO:0000259" key="3">
    <source>
        <dbReference type="Pfam" id="PF02714"/>
    </source>
</evidence>
<feature type="compositionally biased region" description="Polar residues" evidence="1">
    <location>
        <begin position="578"/>
        <end position="596"/>
    </location>
</feature>
<dbReference type="Pfam" id="PF02714">
    <property type="entry name" value="RSN1_7TM"/>
    <property type="match status" value="1"/>
</dbReference>
<keyword evidence="2" id="KW-1133">Transmembrane helix</keyword>
<feature type="transmembrane region" description="Helical" evidence="2">
    <location>
        <begin position="922"/>
        <end position="949"/>
    </location>
</feature>
<feature type="region of interest" description="Disordered" evidence="1">
    <location>
        <begin position="478"/>
        <end position="527"/>
    </location>
</feature>
<dbReference type="GeneID" id="87954176"/>
<feature type="compositionally biased region" description="Polar residues" evidence="1">
    <location>
        <begin position="489"/>
        <end position="501"/>
    </location>
</feature>
<feature type="transmembrane region" description="Helical" evidence="2">
    <location>
        <begin position="350"/>
        <end position="376"/>
    </location>
</feature>
<feature type="transmembrane region" description="Helical" evidence="2">
    <location>
        <begin position="179"/>
        <end position="202"/>
    </location>
</feature>
<keyword evidence="2" id="KW-0472">Membrane</keyword>
<feature type="transmembrane region" description="Helical" evidence="2">
    <location>
        <begin position="815"/>
        <end position="838"/>
    </location>
</feature>
<feature type="domain" description="CSC1/OSCA1-like 7TM region" evidence="3">
    <location>
        <begin position="742"/>
        <end position="966"/>
    </location>
</feature>
<dbReference type="RefSeq" id="XP_062789843.1">
    <property type="nucleotide sequence ID" value="XM_062933792.1"/>
</dbReference>
<dbReference type="PANTHER" id="PTHR13018:SF5">
    <property type="entry name" value="RE44586P"/>
    <property type="match status" value="1"/>
</dbReference>
<feature type="transmembrane region" description="Helical" evidence="2">
    <location>
        <begin position="259"/>
        <end position="277"/>
    </location>
</feature>
<dbReference type="PANTHER" id="PTHR13018">
    <property type="entry name" value="PROBABLE MEMBRANE PROTEIN DUF221-RELATED"/>
    <property type="match status" value="1"/>
</dbReference>
<dbReference type="EMBL" id="CP141882">
    <property type="protein sequence ID" value="WRT65103.1"/>
    <property type="molecule type" value="Genomic_DNA"/>
</dbReference>
<keyword evidence="5" id="KW-1185">Reference proteome</keyword>
<organism evidence="4 5">
    <name type="scientific">Kwoniella shivajii</name>
    <dbReference type="NCBI Taxonomy" id="564305"/>
    <lineage>
        <taxon>Eukaryota</taxon>
        <taxon>Fungi</taxon>
        <taxon>Dikarya</taxon>
        <taxon>Basidiomycota</taxon>
        <taxon>Agaricomycotina</taxon>
        <taxon>Tremellomycetes</taxon>
        <taxon>Tremellales</taxon>
        <taxon>Cryptococcaceae</taxon>
        <taxon>Kwoniella</taxon>
    </lineage>
</organism>
<keyword evidence="2" id="KW-0812">Transmembrane</keyword>
<feature type="transmembrane region" description="Helical" evidence="2">
    <location>
        <begin position="1003"/>
        <end position="1026"/>
    </location>
</feature>
<feature type="transmembrane region" description="Helical" evidence="2">
    <location>
        <begin position="858"/>
        <end position="883"/>
    </location>
</feature>
<reference evidence="4 5" key="1">
    <citation type="submission" date="2024-01" db="EMBL/GenBank/DDBJ databases">
        <title>Comparative genomics of Cryptococcus and Kwoniella reveals pathogenesis evolution and contrasting modes of karyotype evolution via chromosome fusion or intercentromeric recombination.</title>
        <authorList>
            <person name="Coelho M.A."/>
            <person name="David-Palma M."/>
            <person name="Shea T."/>
            <person name="Bowers K."/>
            <person name="McGinley-Smith S."/>
            <person name="Mohammad A.W."/>
            <person name="Gnirke A."/>
            <person name="Yurkov A.M."/>
            <person name="Nowrousian M."/>
            <person name="Sun S."/>
            <person name="Cuomo C.A."/>
            <person name="Heitman J."/>
        </authorList>
    </citation>
    <scope>NUCLEOTIDE SEQUENCE [LARGE SCALE GENOMIC DNA]</scope>
    <source>
        <strain evidence="4">CBS 11374</strain>
    </source>
</reference>
<dbReference type="InterPro" id="IPR045122">
    <property type="entry name" value="Csc1-like"/>
</dbReference>
<gene>
    <name evidence="4" type="ORF">IL334_002045</name>
</gene>
<evidence type="ECO:0000313" key="4">
    <source>
        <dbReference type="EMBL" id="WRT65103.1"/>
    </source>
</evidence>
<evidence type="ECO:0000313" key="5">
    <source>
        <dbReference type="Proteomes" id="UP001329825"/>
    </source>
</evidence>
<feature type="transmembrane region" description="Helical" evidence="2">
    <location>
        <begin position="771"/>
        <end position="794"/>
    </location>
</feature>
<evidence type="ECO:0000256" key="1">
    <source>
        <dbReference type="SAM" id="MobiDB-lite"/>
    </source>
</evidence>
<name>A0ABZ1CTT4_9TREE</name>